<keyword evidence="1" id="KW-0732">Signal</keyword>
<feature type="domain" description="Dienelactone hydrolase" evidence="2">
    <location>
        <begin position="123"/>
        <end position="230"/>
    </location>
</feature>
<dbReference type="InterPro" id="IPR029058">
    <property type="entry name" value="AB_hydrolase_fold"/>
</dbReference>
<dbReference type="PANTHER" id="PTHR43037:SF1">
    <property type="entry name" value="BLL1128 PROTEIN"/>
    <property type="match status" value="1"/>
</dbReference>
<dbReference type="GO" id="GO:0016787">
    <property type="term" value="F:hydrolase activity"/>
    <property type="evidence" value="ECO:0007669"/>
    <property type="project" value="InterPro"/>
</dbReference>
<dbReference type="PANTHER" id="PTHR43037">
    <property type="entry name" value="UNNAMED PRODUCT-RELATED"/>
    <property type="match status" value="1"/>
</dbReference>
<organism evidence="3">
    <name type="scientific">marine metagenome</name>
    <dbReference type="NCBI Taxonomy" id="408172"/>
    <lineage>
        <taxon>unclassified sequences</taxon>
        <taxon>metagenomes</taxon>
        <taxon>ecological metagenomes</taxon>
    </lineage>
</organism>
<evidence type="ECO:0000313" key="3">
    <source>
        <dbReference type="EMBL" id="SVB53779.1"/>
    </source>
</evidence>
<name>A0A382ETQ9_9ZZZZ</name>
<proteinExistence type="predicted"/>
<dbReference type="InterPro" id="IPR002925">
    <property type="entry name" value="Dienelactn_hydro"/>
</dbReference>
<dbReference type="AlphaFoldDB" id="A0A382ETQ9"/>
<protein>
    <recommendedName>
        <fullName evidence="2">Dienelactone hydrolase domain-containing protein</fullName>
    </recommendedName>
</protein>
<reference evidence="3" key="1">
    <citation type="submission" date="2018-05" db="EMBL/GenBank/DDBJ databases">
        <authorList>
            <person name="Lanie J.A."/>
            <person name="Ng W.-L."/>
            <person name="Kazmierczak K.M."/>
            <person name="Andrzejewski T.M."/>
            <person name="Davidsen T.M."/>
            <person name="Wayne K.J."/>
            <person name="Tettelin H."/>
            <person name="Glass J.I."/>
            <person name="Rusch D."/>
            <person name="Podicherti R."/>
            <person name="Tsui H.-C.T."/>
            <person name="Winkler M.E."/>
        </authorList>
    </citation>
    <scope>NUCLEOTIDE SEQUENCE</scope>
</reference>
<feature type="non-terminal residue" evidence="3">
    <location>
        <position position="1"/>
    </location>
</feature>
<dbReference type="SUPFAM" id="SSF53474">
    <property type="entry name" value="alpha/beta-Hydrolases"/>
    <property type="match status" value="1"/>
</dbReference>
<evidence type="ECO:0000259" key="2">
    <source>
        <dbReference type="Pfam" id="PF01738"/>
    </source>
</evidence>
<dbReference type="InterPro" id="IPR050955">
    <property type="entry name" value="Plant_Biomass_Hydrol_Est"/>
</dbReference>
<dbReference type="EMBL" id="UINC01046141">
    <property type="protein sequence ID" value="SVB53779.1"/>
    <property type="molecule type" value="Genomic_DNA"/>
</dbReference>
<sequence length="252" mass="28286">ASEGMNPTSNPSDWPEIQTGQWISVEGLTDVSYASIEYSNDSEIIIDDRLDWMCGYTYSVKVPGGYNSSIEYPVFLFLHGQLLDSVFFNNMLTNNFYMPEDDKYIIVRPSKLESDWNPKKALDVLEDVKSHLTVDDDRVYLTGLSMGGRGTFIVAAALPDYFAAIMPLTPHHEPYSYLPLAEDVAHLPIWMSHGTADSTSSYEMAAQMAENLTELGAEIEFETVVDGEHGGWYTVYTDPVAMQWILSHVRGQ</sequence>
<dbReference type="Gene3D" id="3.40.50.1820">
    <property type="entry name" value="alpha/beta hydrolase"/>
    <property type="match status" value="1"/>
</dbReference>
<gene>
    <name evidence="3" type="ORF">METZ01_LOCUS206633</name>
</gene>
<evidence type="ECO:0000256" key="1">
    <source>
        <dbReference type="ARBA" id="ARBA00022729"/>
    </source>
</evidence>
<dbReference type="Pfam" id="PF01738">
    <property type="entry name" value="DLH"/>
    <property type="match status" value="1"/>
</dbReference>
<accession>A0A382ETQ9</accession>